<evidence type="ECO:0000313" key="2">
    <source>
        <dbReference type="Proteomes" id="UP000789860"/>
    </source>
</evidence>
<organism evidence="1 2">
    <name type="scientific">Scutellospora calospora</name>
    <dbReference type="NCBI Taxonomy" id="85575"/>
    <lineage>
        <taxon>Eukaryota</taxon>
        <taxon>Fungi</taxon>
        <taxon>Fungi incertae sedis</taxon>
        <taxon>Mucoromycota</taxon>
        <taxon>Glomeromycotina</taxon>
        <taxon>Glomeromycetes</taxon>
        <taxon>Diversisporales</taxon>
        <taxon>Gigasporaceae</taxon>
        <taxon>Scutellospora</taxon>
    </lineage>
</organism>
<accession>A0ACA9K2J0</accession>
<dbReference type="EMBL" id="CAJVPM010000632">
    <property type="protein sequence ID" value="CAG8448406.1"/>
    <property type="molecule type" value="Genomic_DNA"/>
</dbReference>
<name>A0ACA9K2J0_9GLOM</name>
<dbReference type="Proteomes" id="UP000789860">
    <property type="component" value="Unassembled WGS sequence"/>
</dbReference>
<gene>
    <name evidence="1" type="ORF">SCALOS_LOCUS1061</name>
</gene>
<keyword evidence="2" id="KW-1185">Reference proteome</keyword>
<feature type="non-terminal residue" evidence="1">
    <location>
        <position position="1"/>
    </location>
</feature>
<protein>
    <submittedName>
        <fullName evidence="1">643_t:CDS:1</fullName>
    </submittedName>
</protein>
<proteinExistence type="predicted"/>
<reference evidence="1" key="1">
    <citation type="submission" date="2021-06" db="EMBL/GenBank/DDBJ databases">
        <authorList>
            <person name="Kallberg Y."/>
            <person name="Tangrot J."/>
            <person name="Rosling A."/>
        </authorList>
    </citation>
    <scope>NUCLEOTIDE SEQUENCE</scope>
    <source>
        <strain evidence="1">AU212A</strain>
    </source>
</reference>
<comment type="caution">
    <text evidence="1">The sequence shown here is derived from an EMBL/GenBank/DDBJ whole genome shotgun (WGS) entry which is preliminary data.</text>
</comment>
<sequence length="480" mass="53589">AHEHSTNLTGDIGATDDPIDGTLWAHIIFMSLAFGIIFPIGMVLGLSRSRYHVPLQIIGTFIATLGYFLGHAHEGRQFASDTAHASFATYVMLILIGQVFLGLYLKCHFEKNFNQWIRPMGVKFHKVIGICMPVIGYIQIVFGVITATGWCRGNKLGQCLAHFIMGSSFMAHGILLILIMRFATEWLRRKGRSQDYYDSWNWTSGDFQHTLVGIMWWSGGLLGIYLSRKGVKRNIIPSVVIIFTGYILSQQTQTLAISTDIHRMFGITLIGAGIARLIEVCFVVVEKPITPFRSLCPYLMIISGLLFMGAHEDQVLYLSTNSIDAFSYALIQVTIAFFVFFAVNVMIDLYWMSGTNDGEPKYEIIGNIANENLSDNSRGNNIKDVSDRNTLEGRNGMDGGDGGIGRFESRNTSFIDDGHISVNLNDDTVRNNDDNVESDDGVDERDGKTEKNSDGFVVNYLLVSQHADEKLHDDDKTDEM</sequence>
<evidence type="ECO:0000313" key="1">
    <source>
        <dbReference type="EMBL" id="CAG8448406.1"/>
    </source>
</evidence>